<dbReference type="GO" id="GO:0003743">
    <property type="term" value="F:translation initiation factor activity"/>
    <property type="evidence" value="ECO:0007669"/>
    <property type="project" value="UniProtKB-KW"/>
</dbReference>
<evidence type="ECO:0000256" key="2">
    <source>
        <dbReference type="ARBA" id="ARBA00022540"/>
    </source>
</evidence>
<keyword evidence="2" id="KW-0396">Initiation factor</keyword>
<evidence type="ECO:0000256" key="3">
    <source>
        <dbReference type="ARBA" id="ARBA00022917"/>
    </source>
</evidence>
<evidence type="ECO:0000256" key="1">
    <source>
        <dbReference type="ARBA" id="ARBA00005439"/>
    </source>
</evidence>
<dbReference type="SUPFAM" id="SSF55200">
    <property type="entry name" value="Translation initiation factor IF3, C-terminal domain"/>
    <property type="match status" value="1"/>
</dbReference>
<dbReference type="GO" id="GO:0032790">
    <property type="term" value="P:ribosome disassembly"/>
    <property type="evidence" value="ECO:0007669"/>
    <property type="project" value="TreeGrafter"/>
</dbReference>
<name>A0A1B6KID3_9HEMI</name>
<dbReference type="AlphaFoldDB" id="A0A1B6KID3"/>
<organism evidence="4">
    <name type="scientific">Graphocephala atropunctata</name>
    <dbReference type="NCBI Taxonomy" id="36148"/>
    <lineage>
        <taxon>Eukaryota</taxon>
        <taxon>Metazoa</taxon>
        <taxon>Ecdysozoa</taxon>
        <taxon>Arthropoda</taxon>
        <taxon>Hexapoda</taxon>
        <taxon>Insecta</taxon>
        <taxon>Pterygota</taxon>
        <taxon>Neoptera</taxon>
        <taxon>Paraneoptera</taxon>
        <taxon>Hemiptera</taxon>
        <taxon>Auchenorrhyncha</taxon>
        <taxon>Membracoidea</taxon>
        <taxon>Cicadellidae</taxon>
        <taxon>Cicadellinae</taxon>
        <taxon>Cicadellini</taxon>
        <taxon>Graphocephala</taxon>
    </lineage>
</organism>
<evidence type="ECO:0000313" key="4">
    <source>
        <dbReference type="EMBL" id="JAT11175.1"/>
    </source>
</evidence>
<dbReference type="PANTHER" id="PTHR10938:SF0">
    <property type="entry name" value="TRANSLATION INITIATION FACTOR IF-3, MITOCHONDRIAL"/>
    <property type="match status" value="1"/>
</dbReference>
<dbReference type="EMBL" id="GEBQ01028802">
    <property type="protein sequence ID" value="JAT11175.1"/>
    <property type="molecule type" value="Transcribed_RNA"/>
</dbReference>
<comment type="similarity">
    <text evidence="1">Belongs to the IF-3 family.</text>
</comment>
<keyword evidence="3" id="KW-0648">Protein biosynthesis</keyword>
<dbReference type="InterPro" id="IPR001288">
    <property type="entry name" value="Translation_initiation_fac_3"/>
</dbReference>
<dbReference type="GO" id="GO:0043022">
    <property type="term" value="F:ribosome binding"/>
    <property type="evidence" value="ECO:0007669"/>
    <property type="project" value="TreeGrafter"/>
</dbReference>
<dbReference type="GO" id="GO:0005739">
    <property type="term" value="C:mitochondrion"/>
    <property type="evidence" value="ECO:0007669"/>
    <property type="project" value="TreeGrafter"/>
</dbReference>
<sequence length="249" mass="28425">MSLSRSRLWCSCSLNYRYLSTYTCNKSPSVSLLKISETRTSPFYSPVLSKYNKSFYSKDLKESTSKKTAETDKPKKPKKELKTYITLLDLDNNISVTTVEDAAKLALRRSYKLVKVVNRDPKTDRAVYKLVTESQYLKEDKGWEETKSKTDKSITDAKVVSFSSNINEHDVVTKVNMMKKWLLKKYEVRVVIAGDLKAGENIYKIIEKHIGADGRIVQKRIKGLDVRFQILPPKKTGEQSSEASDKATT</sequence>
<dbReference type="GO" id="GO:0070124">
    <property type="term" value="P:mitochondrial translational initiation"/>
    <property type="evidence" value="ECO:0007669"/>
    <property type="project" value="TreeGrafter"/>
</dbReference>
<reference evidence="4" key="1">
    <citation type="submission" date="2015-11" db="EMBL/GenBank/DDBJ databases">
        <title>De novo transcriptome assembly of four potential Pierce s Disease insect vectors from Arizona vineyards.</title>
        <authorList>
            <person name="Tassone E.E."/>
        </authorList>
    </citation>
    <scope>NUCLEOTIDE SEQUENCE</scope>
</reference>
<dbReference type="PANTHER" id="PTHR10938">
    <property type="entry name" value="TRANSLATION INITIATION FACTOR IF-3"/>
    <property type="match status" value="1"/>
</dbReference>
<dbReference type="Gene3D" id="3.30.110.10">
    <property type="entry name" value="Translation initiation factor 3 (IF-3), C-terminal domain"/>
    <property type="match status" value="1"/>
</dbReference>
<dbReference type="InterPro" id="IPR036788">
    <property type="entry name" value="T_IF-3_C_sf"/>
</dbReference>
<protein>
    <recommendedName>
        <fullName evidence="5">Translation initiation factor 3 N-terminal domain-containing protein</fullName>
    </recommendedName>
</protein>
<gene>
    <name evidence="4" type="ORF">g.8237</name>
</gene>
<evidence type="ECO:0008006" key="5">
    <source>
        <dbReference type="Google" id="ProtNLM"/>
    </source>
</evidence>
<proteinExistence type="inferred from homology"/>
<accession>A0A1B6KID3</accession>